<dbReference type="AlphaFoldDB" id="A0A151MTV4"/>
<comment type="caution">
    <text evidence="1">The sequence shown here is derived from an EMBL/GenBank/DDBJ whole genome shotgun (WGS) entry which is preliminary data.</text>
</comment>
<gene>
    <name evidence="1" type="ORF">Y1Q_0014150</name>
</gene>
<keyword evidence="2" id="KW-1185">Reference proteome</keyword>
<evidence type="ECO:0000313" key="2">
    <source>
        <dbReference type="Proteomes" id="UP000050525"/>
    </source>
</evidence>
<organism evidence="1 2">
    <name type="scientific">Alligator mississippiensis</name>
    <name type="common">American alligator</name>
    <dbReference type="NCBI Taxonomy" id="8496"/>
    <lineage>
        <taxon>Eukaryota</taxon>
        <taxon>Metazoa</taxon>
        <taxon>Chordata</taxon>
        <taxon>Craniata</taxon>
        <taxon>Vertebrata</taxon>
        <taxon>Euteleostomi</taxon>
        <taxon>Archelosauria</taxon>
        <taxon>Archosauria</taxon>
        <taxon>Crocodylia</taxon>
        <taxon>Alligatoridae</taxon>
        <taxon>Alligatorinae</taxon>
        <taxon>Alligator</taxon>
    </lineage>
</organism>
<dbReference type="Proteomes" id="UP000050525">
    <property type="component" value="Unassembled WGS sequence"/>
</dbReference>
<proteinExistence type="predicted"/>
<sequence length="67" mass="7803">MSWALFFDKLLGETLPLPPVPNHSLTESTRNNLQVSSGNRIKFFLQRFMLNSHCRPLCYICVPEEHK</sequence>
<evidence type="ECO:0000313" key="1">
    <source>
        <dbReference type="EMBL" id="KYO27943.1"/>
    </source>
</evidence>
<name>A0A151MTV4_ALLMI</name>
<accession>A0A151MTV4</accession>
<protein>
    <submittedName>
        <fullName evidence="1">Uncharacterized protein</fullName>
    </submittedName>
</protein>
<reference evidence="1 2" key="1">
    <citation type="journal article" date="2012" name="Genome Biol.">
        <title>Sequencing three crocodilian genomes to illuminate the evolution of archosaurs and amniotes.</title>
        <authorList>
            <person name="St John J.A."/>
            <person name="Braun E.L."/>
            <person name="Isberg S.R."/>
            <person name="Miles L.G."/>
            <person name="Chong A.Y."/>
            <person name="Gongora J."/>
            <person name="Dalzell P."/>
            <person name="Moran C."/>
            <person name="Bed'hom B."/>
            <person name="Abzhanov A."/>
            <person name="Burgess S.C."/>
            <person name="Cooksey A.M."/>
            <person name="Castoe T.A."/>
            <person name="Crawford N.G."/>
            <person name="Densmore L.D."/>
            <person name="Drew J.C."/>
            <person name="Edwards S.V."/>
            <person name="Faircloth B.C."/>
            <person name="Fujita M.K."/>
            <person name="Greenwold M.J."/>
            <person name="Hoffmann F.G."/>
            <person name="Howard J.M."/>
            <person name="Iguchi T."/>
            <person name="Janes D.E."/>
            <person name="Khan S.Y."/>
            <person name="Kohno S."/>
            <person name="de Koning A.J."/>
            <person name="Lance S.L."/>
            <person name="McCarthy F.M."/>
            <person name="McCormack J.E."/>
            <person name="Merchant M.E."/>
            <person name="Peterson D.G."/>
            <person name="Pollock D.D."/>
            <person name="Pourmand N."/>
            <person name="Raney B.J."/>
            <person name="Roessler K.A."/>
            <person name="Sanford J.R."/>
            <person name="Sawyer R.H."/>
            <person name="Schmidt C.J."/>
            <person name="Triplett E.W."/>
            <person name="Tuberville T.D."/>
            <person name="Venegas-Anaya M."/>
            <person name="Howard J.T."/>
            <person name="Jarvis E.D."/>
            <person name="Guillette L.J.Jr."/>
            <person name="Glenn T.C."/>
            <person name="Green R.E."/>
            <person name="Ray D.A."/>
        </authorList>
    </citation>
    <scope>NUCLEOTIDE SEQUENCE [LARGE SCALE GENOMIC DNA]</scope>
    <source>
        <strain evidence="1">KSC_2009_1</strain>
    </source>
</reference>
<dbReference type="EMBL" id="AKHW03005050">
    <property type="protein sequence ID" value="KYO27943.1"/>
    <property type="molecule type" value="Genomic_DNA"/>
</dbReference>